<protein>
    <recommendedName>
        <fullName evidence="3">peptidylprolyl isomerase</fullName>
        <ecNumber evidence="3">5.2.1.8</ecNumber>
    </recommendedName>
</protein>
<dbReference type="GO" id="GO:0006457">
    <property type="term" value="P:protein folding"/>
    <property type="evidence" value="ECO:0007669"/>
    <property type="project" value="InterPro"/>
</dbReference>
<comment type="catalytic activity">
    <reaction evidence="1">
        <text>[protein]-peptidylproline (omega=180) = [protein]-peptidylproline (omega=0)</text>
        <dbReference type="Rhea" id="RHEA:16237"/>
        <dbReference type="Rhea" id="RHEA-COMP:10747"/>
        <dbReference type="Rhea" id="RHEA-COMP:10748"/>
        <dbReference type="ChEBI" id="CHEBI:83833"/>
        <dbReference type="ChEBI" id="CHEBI:83834"/>
        <dbReference type="EC" id="5.2.1.8"/>
    </reaction>
</comment>
<evidence type="ECO:0000259" key="7">
    <source>
        <dbReference type="PROSITE" id="PS50072"/>
    </source>
</evidence>
<feature type="compositionally biased region" description="Polar residues" evidence="6">
    <location>
        <begin position="338"/>
        <end position="347"/>
    </location>
</feature>
<feature type="compositionally biased region" description="Basic residues" evidence="6">
    <location>
        <begin position="540"/>
        <end position="553"/>
    </location>
</feature>
<dbReference type="Proteomes" id="UP001419268">
    <property type="component" value="Unassembled WGS sequence"/>
</dbReference>
<evidence type="ECO:0000256" key="5">
    <source>
        <dbReference type="ARBA" id="ARBA00023235"/>
    </source>
</evidence>
<dbReference type="PANTHER" id="PTHR11071:SF447">
    <property type="entry name" value="PEPTIDYL-PROLYL CIS-TRANS ISOMERASE CYP63"/>
    <property type="match status" value="1"/>
</dbReference>
<dbReference type="GO" id="GO:0016018">
    <property type="term" value="F:cyclosporin A binding"/>
    <property type="evidence" value="ECO:0007669"/>
    <property type="project" value="TreeGrafter"/>
</dbReference>
<feature type="compositionally biased region" description="Basic residues" evidence="6">
    <location>
        <begin position="423"/>
        <end position="433"/>
    </location>
</feature>
<dbReference type="EMBL" id="JBBNAG010000004">
    <property type="protein sequence ID" value="KAK9140086.1"/>
    <property type="molecule type" value="Genomic_DNA"/>
</dbReference>
<dbReference type="PANTHER" id="PTHR11071">
    <property type="entry name" value="PEPTIDYL-PROLYL CIS-TRANS ISOMERASE"/>
    <property type="match status" value="1"/>
</dbReference>
<feature type="compositionally biased region" description="Basic residues" evidence="6">
    <location>
        <begin position="209"/>
        <end position="227"/>
    </location>
</feature>
<name>A0AAP0JU78_9MAGN</name>
<gene>
    <name evidence="8" type="ORF">Scep_009767</name>
</gene>
<proteinExistence type="inferred from homology"/>
<dbReference type="InterPro" id="IPR002130">
    <property type="entry name" value="Cyclophilin-type_PPIase_dom"/>
</dbReference>
<evidence type="ECO:0000256" key="4">
    <source>
        <dbReference type="ARBA" id="ARBA00023110"/>
    </source>
</evidence>
<comment type="similarity">
    <text evidence="2">Belongs to the cyclophilin-type PPIase family.</text>
</comment>
<feature type="compositionally biased region" description="Low complexity" evidence="6">
    <location>
        <begin position="307"/>
        <end position="324"/>
    </location>
</feature>
<feature type="compositionally biased region" description="Low complexity" evidence="6">
    <location>
        <begin position="229"/>
        <end position="246"/>
    </location>
</feature>
<dbReference type="Pfam" id="PF00160">
    <property type="entry name" value="Pro_isomerase"/>
    <property type="match status" value="1"/>
</dbReference>
<reference evidence="8 9" key="1">
    <citation type="submission" date="2024-01" db="EMBL/GenBank/DDBJ databases">
        <title>Genome assemblies of Stephania.</title>
        <authorList>
            <person name="Yang L."/>
        </authorList>
    </citation>
    <scope>NUCLEOTIDE SEQUENCE [LARGE SCALE GENOMIC DNA]</scope>
    <source>
        <strain evidence="8">JXDWG</strain>
        <tissue evidence="8">Leaf</tissue>
    </source>
</reference>
<feature type="compositionally biased region" description="Low complexity" evidence="6">
    <location>
        <begin position="405"/>
        <end position="422"/>
    </location>
</feature>
<feature type="compositionally biased region" description="Low complexity" evidence="6">
    <location>
        <begin position="254"/>
        <end position="264"/>
    </location>
</feature>
<organism evidence="8 9">
    <name type="scientific">Stephania cephalantha</name>
    <dbReference type="NCBI Taxonomy" id="152367"/>
    <lineage>
        <taxon>Eukaryota</taxon>
        <taxon>Viridiplantae</taxon>
        <taxon>Streptophyta</taxon>
        <taxon>Embryophyta</taxon>
        <taxon>Tracheophyta</taxon>
        <taxon>Spermatophyta</taxon>
        <taxon>Magnoliopsida</taxon>
        <taxon>Ranunculales</taxon>
        <taxon>Menispermaceae</taxon>
        <taxon>Menispermoideae</taxon>
        <taxon>Cissampelideae</taxon>
        <taxon>Stephania</taxon>
    </lineage>
</organism>
<accession>A0AAP0JU78</accession>
<evidence type="ECO:0000256" key="1">
    <source>
        <dbReference type="ARBA" id="ARBA00000971"/>
    </source>
</evidence>
<evidence type="ECO:0000313" key="9">
    <source>
        <dbReference type="Proteomes" id="UP001419268"/>
    </source>
</evidence>
<dbReference type="InterPro" id="IPR029000">
    <property type="entry name" value="Cyclophilin-like_dom_sf"/>
</dbReference>
<dbReference type="EC" id="5.2.1.8" evidence="3"/>
<keyword evidence="5" id="KW-0413">Isomerase</keyword>
<dbReference type="Gene3D" id="2.40.100.10">
    <property type="entry name" value="Cyclophilin-like"/>
    <property type="match status" value="1"/>
</dbReference>
<dbReference type="AlphaFoldDB" id="A0AAP0JU78"/>
<dbReference type="GO" id="GO:0003755">
    <property type="term" value="F:peptidyl-prolyl cis-trans isomerase activity"/>
    <property type="evidence" value="ECO:0007669"/>
    <property type="project" value="UniProtKB-KW"/>
</dbReference>
<keyword evidence="9" id="KW-1185">Reference proteome</keyword>
<dbReference type="FunFam" id="2.40.100.10:FF:000022">
    <property type="entry name" value="Peptidyl-prolyl cis-trans isomerase CYP95"/>
    <property type="match status" value="1"/>
</dbReference>
<dbReference type="PRINTS" id="PR00153">
    <property type="entry name" value="CSAPPISMRASE"/>
</dbReference>
<dbReference type="GO" id="GO:0005737">
    <property type="term" value="C:cytoplasm"/>
    <property type="evidence" value="ECO:0007669"/>
    <property type="project" value="TreeGrafter"/>
</dbReference>
<evidence type="ECO:0000256" key="6">
    <source>
        <dbReference type="SAM" id="MobiDB-lite"/>
    </source>
</evidence>
<evidence type="ECO:0000313" key="8">
    <source>
        <dbReference type="EMBL" id="KAK9140086.1"/>
    </source>
</evidence>
<comment type="caution">
    <text evidence="8">The sequence shown here is derived from an EMBL/GenBank/DDBJ whole genome shotgun (WGS) entry which is preliminary data.</text>
</comment>
<feature type="compositionally biased region" description="Low complexity" evidence="6">
    <location>
        <begin position="530"/>
        <end position="539"/>
    </location>
</feature>
<dbReference type="SUPFAM" id="SSF50891">
    <property type="entry name" value="Cyclophilin-like"/>
    <property type="match status" value="1"/>
</dbReference>
<feature type="region of interest" description="Disordered" evidence="6">
    <location>
        <begin position="200"/>
        <end position="619"/>
    </location>
</feature>
<evidence type="ECO:0000256" key="2">
    <source>
        <dbReference type="ARBA" id="ARBA00007365"/>
    </source>
</evidence>
<feature type="domain" description="PPIase cyclophilin-type" evidence="7">
    <location>
        <begin position="10"/>
        <end position="174"/>
    </location>
</feature>
<dbReference type="CDD" id="cd01926">
    <property type="entry name" value="cyclophilin_ABH_like"/>
    <property type="match status" value="1"/>
</dbReference>
<feature type="compositionally biased region" description="Basic and acidic residues" evidence="6">
    <location>
        <begin position="505"/>
        <end position="528"/>
    </location>
</feature>
<feature type="compositionally biased region" description="Basic and acidic residues" evidence="6">
    <location>
        <begin position="348"/>
        <end position="377"/>
    </location>
</feature>
<feature type="compositionally biased region" description="Polar residues" evidence="6">
    <location>
        <begin position="437"/>
        <end position="447"/>
    </location>
</feature>
<dbReference type="InterPro" id="IPR020892">
    <property type="entry name" value="Cyclophilin-type_PPIase_CS"/>
</dbReference>
<keyword evidence="4" id="KW-0697">Rotamase</keyword>
<dbReference type="PROSITE" id="PS00170">
    <property type="entry name" value="CSA_PPIASE_1"/>
    <property type="match status" value="1"/>
</dbReference>
<sequence>MVKQKNPLVFLDVSIDRGPAEKIVIELFSDVVPKTAENFRALCTGEKGTGASTGKPLHFKGSTFHRIIKGFMAQGGDFSKHDGTGGESINGGKFADENFKLFHDVPGLLSMANAGRDTNGSQFFITFKAAHHLDGKHVVFGKVVKGIDVVRQIEQVGSASGKPVCIVKIVNCGEASEGITNDEIEKGTKKVKNSRKIFLSEDTSDSGGRGRRKKSLNDIKKKRRRRYSLSDSSSSSGSDSYSSASDSDSESHSESSSYDTSSSYERCRKKKASKKVGHKRERKRRDMKRDKRRKQHDKKSKRKSKWSSESSGDSDSESSRSSSDNGARQEIAAPKVINNLSRVSDVSSPDHGKRNTNMRKRDGSKESSPHEEGELAKVKVKPQSNGYGIDETANGFSRSNDLSKSRSVSPSPRRRPISSPKKNVGKSPKRITRIPRFSSSPVRNSNHAVPGTLVSDIHQGLPRSGSPDGNLKRTRKGRGFTEQYSYARKYRTPSPVRSPPRSYYQRRDIQDRNRDRYSKYRSYSDRSPPRRYQSPARGRSPPRYRSRRSHSRSISHSPVRCRSPVAARAAISEKLRSRLGPRGGENDQLEKGMKSASRSRSRSLSHSTSSADPKSQKYS</sequence>
<feature type="compositionally biased region" description="Basic and acidic residues" evidence="6">
    <location>
        <begin position="584"/>
        <end position="593"/>
    </location>
</feature>
<dbReference type="PROSITE" id="PS50072">
    <property type="entry name" value="CSA_PPIASE_2"/>
    <property type="match status" value="1"/>
</dbReference>
<feature type="compositionally biased region" description="Basic residues" evidence="6">
    <location>
        <begin position="267"/>
        <end position="305"/>
    </location>
</feature>
<feature type="compositionally biased region" description="Low complexity" evidence="6">
    <location>
        <begin position="492"/>
        <end position="503"/>
    </location>
</feature>
<evidence type="ECO:0000256" key="3">
    <source>
        <dbReference type="ARBA" id="ARBA00013194"/>
    </source>
</evidence>